<name>A0ACB6RBY0_9PLEO</name>
<reference evidence="1" key="1">
    <citation type="journal article" date="2020" name="Stud. Mycol.">
        <title>101 Dothideomycetes genomes: a test case for predicting lifestyles and emergence of pathogens.</title>
        <authorList>
            <person name="Haridas S."/>
            <person name="Albert R."/>
            <person name="Binder M."/>
            <person name="Bloem J."/>
            <person name="Labutti K."/>
            <person name="Salamov A."/>
            <person name="Andreopoulos B."/>
            <person name="Baker S."/>
            <person name="Barry K."/>
            <person name="Bills G."/>
            <person name="Bluhm B."/>
            <person name="Cannon C."/>
            <person name="Castanera R."/>
            <person name="Culley D."/>
            <person name="Daum C."/>
            <person name="Ezra D."/>
            <person name="Gonzalez J."/>
            <person name="Henrissat B."/>
            <person name="Kuo A."/>
            <person name="Liang C."/>
            <person name="Lipzen A."/>
            <person name="Lutzoni F."/>
            <person name="Magnuson J."/>
            <person name="Mondo S."/>
            <person name="Nolan M."/>
            <person name="Ohm R."/>
            <person name="Pangilinan J."/>
            <person name="Park H.-J."/>
            <person name="Ramirez L."/>
            <person name="Alfaro M."/>
            <person name="Sun H."/>
            <person name="Tritt A."/>
            <person name="Yoshinaga Y."/>
            <person name="Zwiers L.-H."/>
            <person name="Turgeon B."/>
            <person name="Goodwin S."/>
            <person name="Spatafora J."/>
            <person name="Crous P."/>
            <person name="Grigoriev I."/>
        </authorList>
    </citation>
    <scope>NUCLEOTIDE SEQUENCE</scope>
    <source>
        <strain evidence="1">ATCC 200398</strain>
    </source>
</reference>
<keyword evidence="2" id="KW-1185">Reference proteome</keyword>
<dbReference type="Proteomes" id="UP000799755">
    <property type="component" value="Unassembled WGS sequence"/>
</dbReference>
<dbReference type="EMBL" id="MU003494">
    <property type="protein sequence ID" value="KAF2476273.1"/>
    <property type="molecule type" value="Genomic_DNA"/>
</dbReference>
<comment type="caution">
    <text evidence="1">The sequence shown here is derived from an EMBL/GenBank/DDBJ whole genome shotgun (WGS) entry which is preliminary data.</text>
</comment>
<organism evidence="1 2">
    <name type="scientific">Lindgomyces ingoldianus</name>
    <dbReference type="NCBI Taxonomy" id="673940"/>
    <lineage>
        <taxon>Eukaryota</taxon>
        <taxon>Fungi</taxon>
        <taxon>Dikarya</taxon>
        <taxon>Ascomycota</taxon>
        <taxon>Pezizomycotina</taxon>
        <taxon>Dothideomycetes</taxon>
        <taxon>Pleosporomycetidae</taxon>
        <taxon>Pleosporales</taxon>
        <taxon>Lindgomycetaceae</taxon>
        <taxon>Lindgomyces</taxon>
    </lineage>
</organism>
<evidence type="ECO:0000313" key="2">
    <source>
        <dbReference type="Proteomes" id="UP000799755"/>
    </source>
</evidence>
<gene>
    <name evidence="1" type="ORF">BDR25DRAFT_375123</name>
</gene>
<evidence type="ECO:0000313" key="1">
    <source>
        <dbReference type="EMBL" id="KAF2476273.1"/>
    </source>
</evidence>
<sequence length="140" mass="15381">MAPHSQTVRGTFGNLKTMSAIETGRNPTQLGDPTSLHSEKYDSIPLDSMPDFSAPADPYRQNENKNKSSLADSKIVTGTMGNSCGPKVNKSMLGDSVSLKAETSMSEWGRGARLAGDDWEMRRAAERRGEYERRGRKSKL</sequence>
<accession>A0ACB6RBY0</accession>
<protein>
    <submittedName>
        <fullName evidence="1">Uncharacterized protein</fullName>
    </submittedName>
</protein>
<proteinExistence type="predicted"/>